<feature type="region of interest" description="Disordered" evidence="1">
    <location>
        <begin position="167"/>
        <end position="199"/>
    </location>
</feature>
<gene>
    <name evidence="2" type="ORF">g.14272</name>
</gene>
<feature type="compositionally biased region" description="Basic and acidic residues" evidence="1">
    <location>
        <begin position="1"/>
        <end position="14"/>
    </location>
</feature>
<feature type="compositionally biased region" description="Basic and acidic residues" evidence="1">
    <location>
        <begin position="186"/>
        <end position="199"/>
    </location>
</feature>
<dbReference type="GO" id="GO:0003351">
    <property type="term" value="P:epithelial cilium movement involved in extracellular fluid movement"/>
    <property type="evidence" value="ECO:0007669"/>
    <property type="project" value="TreeGrafter"/>
</dbReference>
<feature type="region of interest" description="Disordered" evidence="1">
    <location>
        <begin position="1"/>
        <end position="30"/>
    </location>
</feature>
<feature type="compositionally biased region" description="Basic and acidic residues" evidence="1">
    <location>
        <begin position="89"/>
        <end position="99"/>
    </location>
</feature>
<dbReference type="PANTHER" id="PTHR21963">
    <property type="entry name" value="PF6"/>
    <property type="match status" value="1"/>
</dbReference>
<dbReference type="PANTHER" id="PTHR21963:SF1">
    <property type="entry name" value="SPERM-ASSOCIATED ANTIGEN 17"/>
    <property type="match status" value="1"/>
</dbReference>
<dbReference type="GO" id="GO:0005576">
    <property type="term" value="C:extracellular region"/>
    <property type="evidence" value="ECO:0007669"/>
    <property type="project" value="GOC"/>
</dbReference>
<evidence type="ECO:0000256" key="1">
    <source>
        <dbReference type="SAM" id="MobiDB-lite"/>
    </source>
</evidence>
<protein>
    <submittedName>
        <fullName evidence="2">Uncharacterized protein</fullName>
    </submittedName>
</protein>
<dbReference type="GO" id="GO:1990716">
    <property type="term" value="C:axonemal central apparatus"/>
    <property type="evidence" value="ECO:0007669"/>
    <property type="project" value="TreeGrafter"/>
</dbReference>
<organism evidence="2">
    <name type="scientific">Cuerna arida</name>
    <dbReference type="NCBI Taxonomy" id="1464854"/>
    <lineage>
        <taxon>Eukaryota</taxon>
        <taxon>Metazoa</taxon>
        <taxon>Ecdysozoa</taxon>
        <taxon>Arthropoda</taxon>
        <taxon>Hexapoda</taxon>
        <taxon>Insecta</taxon>
        <taxon>Pterygota</taxon>
        <taxon>Neoptera</taxon>
        <taxon>Paraneoptera</taxon>
        <taxon>Hemiptera</taxon>
        <taxon>Auchenorrhyncha</taxon>
        <taxon>Membracoidea</taxon>
        <taxon>Cicadellidae</taxon>
        <taxon>Cicadellinae</taxon>
        <taxon>Proconiini</taxon>
        <taxon>Cuerna</taxon>
    </lineage>
</organism>
<dbReference type="AlphaFoldDB" id="A0A1B6GKQ4"/>
<sequence>MAKKDKQEKGEKSGSKKTKPKQGEESEIKRSLQNDEIKSYIINDSQWQCTVVLFILQTQALHDVLLQGLFDLPQYFTVITKTTLNNSSEKGKSKSKDPGSPRTGKTSLKSTKITKKPEKGKVVQDKTKEEYTNEQSSCTNTCLTLKKFIINLRNYDLKNVINEPLDKKADKSANKPKSPKGTNKTNEGDKTPKQPTDENSTKITHRFIILWGFHEPQIPEELVEFVIPIKAIIHVTEPCDLNKSSSNKHANMPENKNKNAVASKKKPFAESFIEEYNAFLDKINTKITSTEYLEHIKDILFLNYRTGDTSTNVKERSNTFKLNIAKLLFQIKKSWEEFEKYTANLKIQDVPRDCKAFDLQEANFYNTMISMVPLECVSIPVLLHCMIEQVGWWHGDYDLDKVSNDNSTANTSKSMESESVVSQKVFKNVNPILVNQRDELKYHTFHLNLPELNFQNITMNMLTRTPVYRLWQRFPPHPPSKSKWYDFQMQKLKECTENCYLGVHKLFLVYLHQSLINTMSLGLSCILVHYTNDEIRMTDTVRCDKFIFSSLSNQVPDDNAESFIQSLLSEIVDKLTKVTMSQSSLHITEFNEEFSETSSRSDGFPALTETALWYKAGHFKVSSNETLLLKKKLYKKEKLEKLKSFLLCSEFVNLYEVLEEVYSEIDDKMKKYEFIEELNLNTMSQSLNSAFQSFLYVHYEYFAPTDSIVLWFHNTDQGDMVSIQKFENVLETPLGFRDFYKFKLRRDINLVELSKDEVDDSFENFGQEVLNANPIPQPSHEDVSETKESQTFITYNVTPLRMETIESCKYFVSPDNSSVTVKKTNYFGNNQSLVTVTMKKNNTVLSYQFGSDACSNVTASITL</sequence>
<feature type="non-terminal residue" evidence="2">
    <location>
        <position position="863"/>
    </location>
</feature>
<feature type="region of interest" description="Disordered" evidence="1">
    <location>
        <begin position="86"/>
        <end position="130"/>
    </location>
</feature>
<dbReference type="InterPro" id="IPR026173">
    <property type="entry name" value="SPAG17"/>
</dbReference>
<proteinExistence type="predicted"/>
<dbReference type="GO" id="GO:1904158">
    <property type="term" value="P:axonemal central apparatus assembly"/>
    <property type="evidence" value="ECO:0007669"/>
    <property type="project" value="TreeGrafter"/>
</dbReference>
<accession>A0A1B6GKQ4</accession>
<feature type="compositionally biased region" description="Basic and acidic residues" evidence="1">
    <location>
        <begin position="115"/>
        <end position="130"/>
    </location>
</feature>
<feature type="compositionally biased region" description="Basic and acidic residues" evidence="1">
    <location>
        <begin position="21"/>
        <end position="30"/>
    </location>
</feature>
<name>A0A1B6GKQ4_9HEMI</name>
<reference evidence="2" key="1">
    <citation type="submission" date="2015-11" db="EMBL/GenBank/DDBJ databases">
        <title>De novo transcriptome assembly of four potential Pierce s Disease insect vectors from Arizona vineyards.</title>
        <authorList>
            <person name="Tassone E.E."/>
        </authorList>
    </citation>
    <scope>NUCLEOTIDE SEQUENCE</scope>
</reference>
<evidence type="ECO:0000313" key="2">
    <source>
        <dbReference type="EMBL" id="JAS63015.1"/>
    </source>
</evidence>
<dbReference type="EMBL" id="GECZ01006754">
    <property type="protein sequence ID" value="JAS63015.1"/>
    <property type="molecule type" value="Transcribed_RNA"/>
</dbReference>